<evidence type="ECO:0000256" key="2">
    <source>
        <dbReference type="ARBA" id="ARBA00023180"/>
    </source>
</evidence>
<feature type="region of interest" description="Disordered" evidence="3">
    <location>
        <begin position="1"/>
        <end position="30"/>
    </location>
</feature>
<feature type="domain" description="Carboxylesterase type B" evidence="5">
    <location>
        <begin position="81"/>
        <end position="148"/>
    </location>
</feature>
<organism evidence="6 7">
    <name type="scientific">Anopheles dirus</name>
    <dbReference type="NCBI Taxonomy" id="7168"/>
    <lineage>
        <taxon>Eukaryota</taxon>
        <taxon>Metazoa</taxon>
        <taxon>Ecdysozoa</taxon>
        <taxon>Arthropoda</taxon>
        <taxon>Hexapoda</taxon>
        <taxon>Insecta</taxon>
        <taxon>Pterygota</taxon>
        <taxon>Neoptera</taxon>
        <taxon>Endopterygota</taxon>
        <taxon>Diptera</taxon>
        <taxon>Nematocera</taxon>
        <taxon>Culicoidea</taxon>
        <taxon>Culicidae</taxon>
        <taxon>Anophelinae</taxon>
        <taxon>Anopheles</taxon>
    </lineage>
</organism>
<evidence type="ECO:0000256" key="4">
    <source>
        <dbReference type="SAM" id="Phobius"/>
    </source>
</evidence>
<reference evidence="7" key="1">
    <citation type="submission" date="2013-03" db="EMBL/GenBank/DDBJ databases">
        <title>The Genome Sequence of Anopheles dirus WRAIR2.</title>
        <authorList>
            <consortium name="The Broad Institute Genomics Platform"/>
            <person name="Neafsey D.E."/>
            <person name="Walton C."/>
            <person name="Walker B."/>
            <person name="Young S.K."/>
            <person name="Zeng Q."/>
            <person name="Gargeya S."/>
            <person name="Fitzgerald M."/>
            <person name="Haas B."/>
            <person name="Abouelleil A."/>
            <person name="Allen A.W."/>
            <person name="Alvarado L."/>
            <person name="Arachchi H.M."/>
            <person name="Berlin A.M."/>
            <person name="Chapman S.B."/>
            <person name="Gainer-Dewar J."/>
            <person name="Goldberg J."/>
            <person name="Griggs A."/>
            <person name="Gujja S."/>
            <person name="Hansen M."/>
            <person name="Howarth C."/>
            <person name="Imamovic A."/>
            <person name="Ireland A."/>
            <person name="Larimer J."/>
            <person name="McCowan C."/>
            <person name="Murphy C."/>
            <person name="Pearson M."/>
            <person name="Poon T.W."/>
            <person name="Priest M."/>
            <person name="Roberts A."/>
            <person name="Saif S."/>
            <person name="Shea T."/>
            <person name="Sisk P."/>
            <person name="Sykes S."/>
            <person name="Wortman J."/>
            <person name="Nusbaum C."/>
            <person name="Birren B."/>
        </authorList>
    </citation>
    <scope>NUCLEOTIDE SEQUENCE [LARGE SCALE GENOMIC DNA]</scope>
    <source>
        <strain evidence="7">WRAIR2</strain>
    </source>
</reference>
<evidence type="ECO:0000313" key="7">
    <source>
        <dbReference type="Proteomes" id="UP000075884"/>
    </source>
</evidence>
<dbReference type="AlphaFoldDB" id="A0A182N2T8"/>
<dbReference type="PANTHER" id="PTHR43903">
    <property type="entry name" value="NEUROLIGIN"/>
    <property type="match status" value="1"/>
</dbReference>
<dbReference type="EnsemblMetazoa" id="ADIR001950-RA">
    <property type="protein sequence ID" value="ADIR001950-PA"/>
    <property type="gene ID" value="ADIR001950"/>
</dbReference>
<dbReference type="Gene3D" id="3.40.50.1820">
    <property type="entry name" value="alpha/beta hydrolase"/>
    <property type="match status" value="1"/>
</dbReference>
<proteinExistence type="inferred from homology"/>
<feature type="compositionally biased region" description="Basic residues" evidence="3">
    <location>
        <begin position="9"/>
        <end position="19"/>
    </location>
</feature>
<dbReference type="VEuPathDB" id="VectorBase:ADIR001950"/>
<reference evidence="6" key="2">
    <citation type="submission" date="2020-05" db="UniProtKB">
        <authorList>
            <consortium name="EnsemblMetazoa"/>
        </authorList>
    </citation>
    <scope>IDENTIFICATION</scope>
    <source>
        <strain evidence="6">WRAIR2</strain>
    </source>
</reference>
<evidence type="ECO:0000256" key="3">
    <source>
        <dbReference type="SAM" id="MobiDB-lite"/>
    </source>
</evidence>
<keyword evidence="4" id="KW-0472">Membrane</keyword>
<name>A0A182N2T8_9DIPT</name>
<accession>A0A182N2T8</accession>
<keyword evidence="7" id="KW-1185">Reference proteome</keyword>
<evidence type="ECO:0000313" key="6">
    <source>
        <dbReference type="EnsemblMetazoa" id="ADIR001950-PA"/>
    </source>
</evidence>
<sequence length="148" mass="16318">MQAHDGPKRSNRHDRRLPRQHAEPEPEVSSNRVTSCAGFVLQTRLTPPSPSTRATAVWVLWVLCCCCVAILPVRAGPRYSSRIVDTKSGAIRGVILELNSKHLEPVEVFKAVPYATPPIGSLRFEPPKKLPPWKGTKLADTFGSVCPQ</sequence>
<dbReference type="STRING" id="7168.A0A182N2T8"/>
<dbReference type="Pfam" id="PF00135">
    <property type="entry name" value="COesterase"/>
    <property type="match status" value="1"/>
</dbReference>
<evidence type="ECO:0000256" key="1">
    <source>
        <dbReference type="ARBA" id="ARBA00005964"/>
    </source>
</evidence>
<dbReference type="InterPro" id="IPR029058">
    <property type="entry name" value="AB_hydrolase_fold"/>
</dbReference>
<dbReference type="SUPFAM" id="SSF53474">
    <property type="entry name" value="alpha/beta-Hydrolases"/>
    <property type="match status" value="1"/>
</dbReference>
<dbReference type="InterPro" id="IPR002018">
    <property type="entry name" value="CarbesteraseB"/>
</dbReference>
<evidence type="ECO:0000259" key="5">
    <source>
        <dbReference type="Pfam" id="PF00135"/>
    </source>
</evidence>
<feature type="transmembrane region" description="Helical" evidence="4">
    <location>
        <begin position="55"/>
        <end position="73"/>
    </location>
</feature>
<dbReference type="InterPro" id="IPR051093">
    <property type="entry name" value="Neuroligin/BSAL"/>
</dbReference>
<keyword evidence="2" id="KW-0325">Glycoprotein</keyword>
<protein>
    <recommendedName>
        <fullName evidence="5">Carboxylesterase type B domain-containing protein</fullName>
    </recommendedName>
</protein>
<comment type="similarity">
    <text evidence="1">Belongs to the type-B carboxylesterase/lipase family.</text>
</comment>
<dbReference type="Proteomes" id="UP000075884">
    <property type="component" value="Unassembled WGS sequence"/>
</dbReference>
<keyword evidence="4" id="KW-0812">Transmembrane</keyword>
<keyword evidence="4" id="KW-1133">Transmembrane helix</keyword>